<keyword evidence="1 5" id="KW-0732">Signal</keyword>
<dbReference type="Gene3D" id="1.25.40.10">
    <property type="entry name" value="Tetratricopeptide repeat domain"/>
    <property type="match status" value="1"/>
</dbReference>
<evidence type="ECO:0000313" key="7">
    <source>
        <dbReference type="EMBL" id="CAI2718956.1"/>
    </source>
</evidence>
<dbReference type="EMBL" id="OX336137">
    <property type="protein sequence ID" value="CAI2718956.1"/>
    <property type="molecule type" value="Genomic_DNA"/>
</dbReference>
<dbReference type="Pfam" id="PF13525">
    <property type="entry name" value="YfiO"/>
    <property type="match status" value="1"/>
</dbReference>
<sequence>MLHTPKPSFRSPLVLLMLVLMMAGCAALETKQESPDTMLKNAREIFKNKNYPEAIKQLNDLLQEYPDSPERVEGLLMLAHSHFLMDEFLEAKFHYQRFVELYPAHAKSDQAMYYRALCDYQLMDHALRDQTAAENAIRAFQKVIDEHPLSPFAAKAREKKKDCLKSLANNQLEIARFYFRTSSFLSAINRFKALIDKYPDLEFMDEAYFLLGESYYYEQNFENARKFYAQLVKSYPRSPFVREARARLREIP</sequence>
<name>A0ABM9HFF4_9BACT</name>
<evidence type="ECO:0000313" key="8">
    <source>
        <dbReference type="Proteomes" id="UP001157733"/>
    </source>
</evidence>
<organism evidence="7 8">
    <name type="scientific">Nitrospina watsonii</name>
    <dbReference type="NCBI Taxonomy" id="1323948"/>
    <lineage>
        <taxon>Bacteria</taxon>
        <taxon>Pseudomonadati</taxon>
        <taxon>Nitrospinota/Tectimicrobiota group</taxon>
        <taxon>Nitrospinota</taxon>
        <taxon>Nitrospinia</taxon>
        <taxon>Nitrospinales</taxon>
        <taxon>Nitrospinaceae</taxon>
        <taxon>Nitrospina</taxon>
    </lineage>
</organism>
<evidence type="ECO:0000259" key="6">
    <source>
        <dbReference type="Pfam" id="PF13525"/>
    </source>
</evidence>
<reference evidence="7 8" key="1">
    <citation type="submission" date="2022-09" db="EMBL/GenBank/DDBJ databases">
        <authorList>
            <person name="Kop L."/>
        </authorList>
    </citation>
    <scope>NUCLEOTIDE SEQUENCE [LARGE SCALE GENOMIC DNA]</scope>
    <source>
        <strain evidence="7 8">347</strain>
    </source>
</reference>
<keyword evidence="2" id="KW-0472">Membrane</keyword>
<dbReference type="InterPro" id="IPR011990">
    <property type="entry name" value="TPR-like_helical_dom_sf"/>
</dbReference>
<dbReference type="HAMAP" id="MF_00922">
    <property type="entry name" value="OM_assembly_BamD"/>
    <property type="match status" value="1"/>
</dbReference>
<evidence type="ECO:0000256" key="3">
    <source>
        <dbReference type="ARBA" id="ARBA00023237"/>
    </source>
</evidence>
<dbReference type="InterPro" id="IPR019734">
    <property type="entry name" value="TPR_rpt"/>
</dbReference>
<evidence type="ECO:0000256" key="1">
    <source>
        <dbReference type="ARBA" id="ARBA00022729"/>
    </source>
</evidence>
<dbReference type="NCBIfam" id="TIGR03302">
    <property type="entry name" value="OM_YfiO"/>
    <property type="match status" value="1"/>
</dbReference>
<dbReference type="InterPro" id="IPR017689">
    <property type="entry name" value="BamD"/>
</dbReference>
<feature type="chain" id="PRO_5046804941" evidence="5">
    <location>
        <begin position="27"/>
        <end position="252"/>
    </location>
</feature>
<dbReference type="SUPFAM" id="SSF48452">
    <property type="entry name" value="TPR-like"/>
    <property type="match status" value="2"/>
</dbReference>
<evidence type="ECO:0000256" key="4">
    <source>
        <dbReference type="PROSITE-ProRule" id="PRU00339"/>
    </source>
</evidence>
<feature type="repeat" description="TPR" evidence="4">
    <location>
        <begin position="205"/>
        <end position="238"/>
    </location>
</feature>
<protein>
    <submittedName>
        <fullName evidence="7">DNA uptake lipoprotein-like protein</fullName>
    </submittedName>
</protein>
<dbReference type="InterPro" id="IPR039565">
    <property type="entry name" value="BamD-like"/>
</dbReference>
<dbReference type="RefSeq" id="WP_282011822.1">
    <property type="nucleotide sequence ID" value="NZ_OX336137.1"/>
</dbReference>
<dbReference type="Proteomes" id="UP001157733">
    <property type="component" value="Chromosome"/>
</dbReference>
<dbReference type="PROSITE" id="PS50005">
    <property type="entry name" value="TPR"/>
    <property type="match status" value="1"/>
</dbReference>
<keyword evidence="3" id="KW-0998">Cell outer membrane</keyword>
<dbReference type="SMART" id="SM00028">
    <property type="entry name" value="TPR"/>
    <property type="match status" value="3"/>
</dbReference>
<accession>A0ABM9HFF4</accession>
<feature type="signal peptide" evidence="5">
    <location>
        <begin position="1"/>
        <end position="26"/>
    </location>
</feature>
<evidence type="ECO:0000256" key="2">
    <source>
        <dbReference type="ARBA" id="ARBA00023136"/>
    </source>
</evidence>
<feature type="domain" description="Outer membrane lipoprotein BamD-like" evidence="6">
    <location>
        <begin position="34"/>
        <end position="217"/>
    </location>
</feature>
<keyword evidence="8" id="KW-1185">Reference proteome</keyword>
<evidence type="ECO:0000256" key="5">
    <source>
        <dbReference type="SAM" id="SignalP"/>
    </source>
</evidence>
<proteinExistence type="inferred from homology"/>
<gene>
    <name evidence="7" type="ORF">NSPWAT_2100</name>
</gene>
<dbReference type="PROSITE" id="PS51257">
    <property type="entry name" value="PROKAR_LIPOPROTEIN"/>
    <property type="match status" value="1"/>
</dbReference>
<keyword evidence="4" id="KW-0802">TPR repeat</keyword>